<proteinExistence type="predicted"/>
<reference evidence="2" key="1">
    <citation type="submission" date="2022-03" db="EMBL/GenBank/DDBJ databases">
        <authorList>
            <person name="Martin H S."/>
        </authorList>
    </citation>
    <scope>NUCLEOTIDE SEQUENCE</scope>
</reference>
<gene>
    <name evidence="2" type="ORF">IPOD504_LOCUS5129</name>
</gene>
<feature type="region of interest" description="Disordered" evidence="1">
    <location>
        <begin position="1"/>
        <end position="24"/>
    </location>
</feature>
<evidence type="ECO:0000313" key="3">
    <source>
        <dbReference type="Proteomes" id="UP000837857"/>
    </source>
</evidence>
<feature type="non-terminal residue" evidence="2">
    <location>
        <position position="112"/>
    </location>
</feature>
<accession>A0ABN8I4D2</accession>
<organism evidence="2 3">
    <name type="scientific">Iphiclides podalirius</name>
    <name type="common">scarce swallowtail</name>
    <dbReference type="NCBI Taxonomy" id="110791"/>
    <lineage>
        <taxon>Eukaryota</taxon>
        <taxon>Metazoa</taxon>
        <taxon>Ecdysozoa</taxon>
        <taxon>Arthropoda</taxon>
        <taxon>Hexapoda</taxon>
        <taxon>Insecta</taxon>
        <taxon>Pterygota</taxon>
        <taxon>Neoptera</taxon>
        <taxon>Endopterygota</taxon>
        <taxon>Lepidoptera</taxon>
        <taxon>Glossata</taxon>
        <taxon>Ditrysia</taxon>
        <taxon>Papilionoidea</taxon>
        <taxon>Papilionidae</taxon>
        <taxon>Papilioninae</taxon>
        <taxon>Iphiclides</taxon>
    </lineage>
</organism>
<protein>
    <submittedName>
        <fullName evidence="2">Uncharacterized protein</fullName>
    </submittedName>
</protein>
<evidence type="ECO:0000256" key="1">
    <source>
        <dbReference type="SAM" id="MobiDB-lite"/>
    </source>
</evidence>
<evidence type="ECO:0000313" key="2">
    <source>
        <dbReference type="EMBL" id="CAH2045558.1"/>
    </source>
</evidence>
<sequence>MATCSRDLEGSGARGGPQSPAAPPIERTCQYYCNYIRPRALYPLYAIPFRNLCVCVRCVYLSLLPLPPRRSPPVHRRTCCARVVKPRGKLFLGISGRANFHRSHSANTALCA</sequence>
<dbReference type="EMBL" id="OW152828">
    <property type="protein sequence ID" value="CAH2045558.1"/>
    <property type="molecule type" value="Genomic_DNA"/>
</dbReference>
<dbReference type="Proteomes" id="UP000837857">
    <property type="component" value="Chromosome 16"/>
</dbReference>
<name>A0ABN8I4D2_9NEOP</name>
<keyword evidence="3" id="KW-1185">Reference proteome</keyword>